<dbReference type="eggNOG" id="COG2267">
    <property type="taxonomic scope" value="Bacteria"/>
</dbReference>
<keyword evidence="1" id="KW-0378">Hydrolase</keyword>
<dbReference type="GO" id="GO:0016787">
    <property type="term" value="F:hydrolase activity"/>
    <property type="evidence" value="ECO:0007669"/>
    <property type="project" value="UniProtKB-KW"/>
</dbReference>
<dbReference type="SUPFAM" id="SSF53474">
    <property type="entry name" value="alpha/beta-Hydrolases"/>
    <property type="match status" value="1"/>
</dbReference>
<name>A0A086XW68_9RHOB</name>
<accession>A0A086XW68</accession>
<dbReference type="Proteomes" id="UP000028826">
    <property type="component" value="Unassembled WGS sequence"/>
</dbReference>
<dbReference type="GO" id="GO:0016020">
    <property type="term" value="C:membrane"/>
    <property type="evidence" value="ECO:0007669"/>
    <property type="project" value="TreeGrafter"/>
</dbReference>
<evidence type="ECO:0000313" key="2">
    <source>
        <dbReference type="EMBL" id="KFI26268.1"/>
    </source>
</evidence>
<dbReference type="InterPro" id="IPR029058">
    <property type="entry name" value="AB_hydrolase_fold"/>
</dbReference>
<evidence type="ECO:0000256" key="1">
    <source>
        <dbReference type="ARBA" id="ARBA00022801"/>
    </source>
</evidence>
<gene>
    <name evidence="2" type="ORF">CN97_03830</name>
</gene>
<comment type="caution">
    <text evidence="2">The sequence shown here is derived from an EMBL/GenBank/DDBJ whole genome shotgun (WGS) entry which is preliminary data.</text>
</comment>
<dbReference type="Pfam" id="PF12697">
    <property type="entry name" value="Abhydrolase_6"/>
    <property type="match status" value="1"/>
</dbReference>
<sequence>MERKVSSGEALLRVVERGVPGGLPMLFLHGGLGAAREMEPLAAEFPEARCVLIETRGHGASSLGQGKLTYPQLADDVAAVIAELGLERPLVIGHSDGGVIALELAVRGEPLSGIVSIGGSVAPPPPEAAEKFFLPLTAAFWRGRFPNDVARYEAENPAPDFERLFDLVKAMWLNGDAGNYPAGIERIAMPVLILNGDADELVSRRETVALAEAIPHAALALIPYAGHMVHIEQPSLVARAIRSMLERVA</sequence>
<proteinExistence type="predicted"/>
<dbReference type="STRING" id="195105.CN97_03830"/>
<keyword evidence="3" id="KW-1185">Reference proteome</keyword>
<dbReference type="InterPro" id="IPR000073">
    <property type="entry name" value="AB_hydrolase_1"/>
</dbReference>
<dbReference type="Gene3D" id="3.40.50.1820">
    <property type="entry name" value="alpha/beta hydrolase"/>
    <property type="match status" value="1"/>
</dbReference>
<reference evidence="2 3" key="1">
    <citation type="submission" date="2014-03" db="EMBL/GenBank/DDBJ databases">
        <title>Genome of Haematobacter massiliensis CCUG 47968.</title>
        <authorList>
            <person name="Wang D."/>
            <person name="Wang G."/>
        </authorList>
    </citation>
    <scope>NUCLEOTIDE SEQUENCE [LARGE SCALE GENOMIC DNA]</scope>
    <source>
        <strain evidence="2 3">CCUG 47968</strain>
    </source>
</reference>
<dbReference type="AlphaFoldDB" id="A0A086XW68"/>
<dbReference type="PANTHER" id="PTHR43798">
    <property type="entry name" value="MONOACYLGLYCEROL LIPASE"/>
    <property type="match status" value="1"/>
</dbReference>
<dbReference type="OrthoDB" id="9804723at2"/>
<dbReference type="RefSeq" id="WP_035714282.1">
    <property type="nucleotide sequence ID" value="NZ_CAMIFG010000011.1"/>
</dbReference>
<protein>
    <submittedName>
        <fullName evidence="2">Oxidoreductase</fullName>
    </submittedName>
</protein>
<dbReference type="InterPro" id="IPR050266">
    <property type="entry name" value="AB_hydrolase_sf"/>
</dbReference>
<dbReference type="PANTHER" id="PTHR43798:SF31">
    <property type="entry name" value="AB HYDROLASE SUPERFAMILY PROTEIN YCLE"/>
    <property type="match status" value="1"/>
</dbReference>
<dbReference type="EMBL" id="JGYG01000018">
    <property type="protein sequence ID" value="KFI26268.1"/>
    <property type="molecule type" value="Genomic_DNA"/>
</dbReference>
<evidence type="ECO:0000313" key="3">
    <source>
        <dbReference type="Proteomes" id="UP000028826"/>
    </source>
</evidence>
<organism evidence="2 3">
    <name type="scientific">Haematobacter massiliensis</name>
    <dbReference type="NCBI Taxonomy" id="195105"/>
    <lineage>
        <taxon>Bacteria</taxon>
        <taxon>Pseudomonadati</taxon>
        <taxon>Pseudomonadota</taxon>
        <taxon>Alphaproteobacteria</taxon>
        <taxon>Rhodobacterales</taxon>
        <taxon>Paracoccaceae</taxon>
        <taxon>Haematobacter</taxon>
    </lineage>
</organism>